<accession>A0A327KYG3</accession>
<proteinExistence type="predicted"/>
<dbReference type="SUPFAM" id="SSF143744">
    <property type="entry name" value="GlcG-like"/>
    <property type="match status" value="1"/>
</dbReference>
<gene>
    <name evidence="1" type="ORF">CH341_17690</name>
</gene>
<dbReference type="AlphaFoldDB" id="A0A327KYG3"/>
<keyword evidence="2" id="KW-1185">Reference proteome</keyword>
<dbReference type="InterPro" id="IPR005624">
    <property type="entry name" value="PduO/GlcC-like"/>
</dbReference>
<dbReference type="OrthoDB" id="9815788at2"/>
<evidence type="ECO:0000313" key="2">
    <source>
        <dbReference type="Proteomes" id="UP000249130"/>
    </source>
</evidence>
<dbReference type="PANTHER" id="PTHR34309:SF1">
    <property type="entry name" value="PROTEIN GLCG"/>
    <property type="match status" value="1"/>
</dbReference>
<evidence type="ECO:0008006" key="3">
    <source>
        <dbReference type="Google" id="ProtNLM"/>
    </source>
</evidence>
<dbReference type="EMBL" id="NPEX01000126">
    <property type="protein sequence ID" value="RAI42793.1"/>
    <property type="molecule type" value="Genomic_DNA"/>
</dbReference>
<dbReference type="PANTHER" id="PTHR34309">
    <property type="entry name" value="SLR1406 PROTEIN"/>
    <property type="match status" value="1"/>
</dbReference>
<name>A0A327KYG3_9BRAD</name>
<organism evidence="1 2">
    <name type="scientific">Rhodoplanes roseus</name>
    <dbReference type="NCBI Taxonomy" id="29409"/>
    <lineage>
        <taxon>Bacteria</taxon>
        <taxon>Pseudomonadati</taxon>
        <taxon>Pseudomonadota</taxon>
        <taxon>Alphaproteobacteria</taxon>
        <taxon>Hyphomicrobiales</taxon>
        <taxon>Nitrobacteraceae</taxon>
        <taxon>Rhodoplanes</taxon>
    </lineage>
</organism>
<comment type="caution">
    <text evidence="1">The sequence shown here is derived from an EMBL/GenBank/DDBJ whole genome shotgun (WGS) entry which is preliminary data.</text>
</comment>
<protein>
    <recommendedName>
        <fullName evidence="3">Glcg protein</fullName>
    </recommendedName>
</protein>
<dbReference type="InterPro" id="IPR038084">
    <property type="entry name" value="PduO/GlcC-like_sf"/>
</dbReference>
<evidence type="ECO:0000313" key="1">
    <source>
        <dbReference type="EMBL" id="RAI42793.1"/>
    </source>
</evidence>
<dbReference type="Proteomes" id="UP000249130">
    <property type="component" value="Unassembled WGS sequence"/>
</dbReference>
<dbReference type="Gene3D" id="3.30.450.150">
    <property type="entry name" value="Haem-degrading domain"/>
    <property type="match status" value="1"/>
</dbReference>
<sequence length="162" mass="16712">MVSRNEPGEHQPMYTATSKRLTNEGARKILETAMAKAREAGIQVAVAIVDGGGNLLLLERMDTARFHLVHSSTTKAKCCASNKRPTTSKGAVAQPLDVAHALGLALAAGPENWTAMEGGCPIIVDGECVGGVGVSGGSWDMDAKIAEEAVKAIGASISIDGK</sequence>
<dbReference type="Pfam" id="PF03928">
    <property type="entry name" value="HbpS-like"/>
    <property type="match status" value="1"/>
</dbReference>
<reference evidence="1 2" key="1">
    <citation type="submission" date="2017-07" db="EMBL/GenBank/DDBJ databases">
        <title>Draft Genome Sequences of Select Purple Nonsulfur Bacteria.</title>
        <authorList>
            <person name="Lasarre B."/>
            <person name="Mckinlay J.B."/>
        </authorList>
    </citation>
    <scope>NUCLEOTIDE SEQUENCE [LARGE SCALE GENOMIC DNA]</scope>
    <source>
        <strain evidence="1 2">DSM 5909</strain>
    </source>
</reference>
<dbReference type="InterPro" id="IPR052517">
    <property type="entry name" value="GlcG_carb_metab_protein"/>
</dbReference>